<name>A8AP79_CITK8</name>
<evidence type="ECO:0000313" key="1">
    <source>
        <dbReference type="EMBL" id="ABV15291.1"/>
    </source>
</evidence>
<dbReference type="KEGG" id="cko:CKO_04232"/>
<proteinExistence type="predicted"/>
<accession>A8AP79</accession>
<protein>
    <submittedName>
        <fullName evidence="1">Uncharacterized protein</fullName>
    </submittedName>
</protein>
<dbReference type="EMBL" id="CP000822">
    <property type="protein sequence ID" value="ABV15291.1"/>
    <property type="molecule type" value="Genomic_DNA"/>
</dbReference>
<dbReference type="HOGENOM" id="CLU_2823326_0_0_6"/>
<dbReference type="AlphaFoldDB" id="A8AP79"/>
<sequence>MQFCAFATSAQALRIYCGKIVLSHAQHQHNSAQKTRFMRTKRTISTGNLNTIASIVDLNQMGFIGN</sequence>
<keyword evidence="2" id="KW-1185">Reference proteome</keyword>
<gene>
    <name evidence="1" type="ordered locus">CKO_04232</name>
</gene>
<dbReference type="Proteomes" id="UP000008148">
    <property type="component" value="Chromosome"/>
</dbReference>
<evidence type="ECO:0000313" key="2">
    <source>
        <dbReference type="Proteomes" id="UP000008148"/>
    </source>
</evidence>
<dbReference type="STRING" id="290338.CKO_04232"/>
<reference evidence="1 2" key="1">
    <citation type="submission" date="2007-08" db="EMBL/GenBank/DDBJ databases">
        <authorList>
            <consortium name="The Citrobacter koseri Genome Sequencing Project"/>
            <person name="McClelland M."/>
            <person name="Sanderson E.K."/>
            <person name="Porwollik S."/>
            <person name="Spieth J."/>
            <person name="Clifton W.S."/>
            <person name="Latreille P."/>
            <person name="Courtney L."/>
            <person name="Wang C."/>
            <person name="Pepin K."/>
            <person name="Bhonagiri V."/>
            <person name="Nash W."/>
            <person name="Johnson M."/>
            <person name="Thiruvilangam P."/>
            <person name="Wilson R."/>
        </authorList>
    </citation>
    <scope>NUCLEOTIDE SEQUENCE [LARGE SCALE GENOMIC DNA]</scope>
    <source>
        <strain evidence="2">ATCC BAA-895 / CDC 4225-83 / SGSC4696</strain>
    </source>
</reference>
<organism evidence="1 2">
    <name type="scientific">Citrobacter koseri (strain ATCC BAA-895 / CDC 4225-83 / SGSC4696)</name>
    <dbReference type="NCBI Taxonomy" id="290338"/>
    <lineage>
        <taxon>Bacteria</taxon>
        <taxon>Pseudomonadati</taxon>
        <taxon>Pseudomonadota</taxon>
        <taxon>Gammaproteobacteria</taxon>
        <taxon>Enterobacterales</taxon>
        <taxon>Enterobacteriaceae</taxon>
        <taxon>Citrobacter</taxon>
    </lineage>
</organism>